<evidence type="ECO:0000313" key="2">
    <source>
        <dbReference type="Proteomes" id="UP000243579"/>
    </source>
</evidence>
<dbReference type="EMBL" id="JNBR01001414">
    <property type="protein sequence ID" value="OQR88033.1"/>
    <property type="molecule type" value="Genomic_DNA"/>
</dbReference>
<gene>
    <name evidence="1" type="ORF">ACHHYP_07691</name>
</gene>
<accession>A0A1V9YR45</accession>
<proteinExistence type="predicted"/>
<sequence>MLRFVQAAVAPSSASSWTSPGEALFAAAHQHILILLRSTLLPKTSKLLLTNWIDIRSSPYIAPVLDTTEQTLALPLWHNEFLPIHERNDDV</sequence>
<protein>
    <submittedName>
        <fullName evidence="1">Uncharacterized protein</fullName>
    </submittedName>
</protein>
<name>A0A1V9YR45_ACHHY</name>
<evidence type="ECO:0000313" key="1">
    <source>
        <dbReference type="EMBL" id="OQR88033.1"/>
    </source>
</evidence>
<dbReference type="AlphaFoldDB" id="A0A1V9YR45"/>
<reference evidence="1 2" key="1">
    <citation type="journal article" date="2014" name="Genome Biol. Evol.">
        <title>The secreted proteins of Achlya hypogyna and Thraustotheca clavata identify the ancestral oomycete secretome and reveal gene acquisitions by horizontal gene transfer.</title>
        <authorList>
            <person name="Misner I."/>
            <person name="Blouin N."/>
            <person name="Leonard G."/>
            <person name="Richards T.A."/>
            <person name="Lane C.E."/>
        </authorList>
    </citation>
    <scope>NUCLEOTIDE SEQUENCE [LARGE SCALE GENOMIC DNA]</scope>
    <source>
        <strain evidence="1 2">ATCC 48635</strain>
    </source>
</reference>
<keyword evidence="2" id="KW-1185">Reference proteome</keyword>
<organism evidence="1 2">
    <name type="scientific">Achlya hypogyna</name>
    <name type="common">Oomycete</name>
    <name type="synonym">Protoachlya hypogyna</name>
    <dbReference type="NCBI Taxonomy" id="1202772"/>
    <lineage>
        <taxon>Eukaryota</taxon>
        <taxon>Sar</taxon>
        <taxon>Stramenopiles</taxon>
        <taxon>Oomycota</taxon>
        <taxon>Saprolegniomycetes</taxon>
        <taxon>Saprolegniales</taxon>
        <taxon>Achlyaceae</taxon>
        <taxon>Achlya</taxon>
    </lineage>
</organism>
<comment type="caution">
    <text evidence="1">The sequence shown here is derived from an EMBL/GenBank/DDBJ whole genome shotgun (WGS) entry which is preliminary data.</text>
</comment>
<dbReference type="Proteomes" id="UP000243579">
    <property type="component" value="Unassembled WGS sequence"/>
</dbReference>